<name>A0AA88R5Q7_9ASTE</name>
<protein>
    <submittedName>
        <fullName evidence="1">Uncharacterized protein</fullName>
    </submittedName>
</protein>
<accession>A0AA88R5Q7</accession>
<dbReference type="EMBL" id="JAVXUO010002648">
    <property type="protein sequence ID" value="KAK2970780.1"/>
    <property type="molecule type" value="Genomic_DNA"/>
</dbReference>
<gene>
    <name evidence="1" type="ORF">RJ640_024974</name>
</gene>
<reference evidence="1" key="1">
    <citation type="submission" date="2022-12" db="EMBL/GenBank/DDBJ databases">
        <title>Draft genome assemblies for two species of Escallonia (Escalloniales).</title>
        <authorList>
            <person name="Chanderbali A."/>
            <person name="Dervinis C."/>
            <person name="Anghel I."/>
            <person name="Soltis D."/>
            <person name="Soltis P."/>
            <person name="Zapata F."/>
        </authorList>
    </citation>
    <scope>NUCLEOTIDE SEQUENCE</scope>
    <source>
        <strain evidence="1">UCBG92.1500</strain>
        <tissue evidence="1">Leaf</tissue>
    </source>
</reference>
<dbReference type="AlphaFoldDB" id="A0AA88R5Q7"/>
<comment type="caution">
    <text evidence="1">The sequence shown here is derived from an EMBL/GenBank/DDBJ whole genome shotgun (WGS) entry which is preliminary data.</text>
</comment>
<evidence type="ECO:0000313" key="2">
    <source>
        <dbReference type="Proteomes" id="UP001187471"/>
    </source>
</evidence>
<organism evidence="1 2">
    <name type="scientific">Escallonia rubra</name>
    <dbReference type="NCBI Taxonomy" id="112253"/>
    <lineage>
        <taxon>Eukaryota</taxon>
        <taxon>Viridiplantae</taxon>
        <taxon>Streptophyta</taxon>
        <taxon>Embryophyta</taxon>
        <taxon>Tracheophyta</taxon>
        <taxon>Spermatophyta</taxon>
        <taxon>Magnoliopsida</taxon>
        <taxon>eudicotyledons</taxon>
        <taxon>Gunneridae</taxon>
        <taxon>Pentapetalae</taxon>
        <taxon>asterids</taxon>
        <taxon>campanulids</taxon>
        <taxon>Escalloniales</taxon>
        <taxon>Escalloniaceae</taxon>
        <taxon>Escallonia</taxon>
    </lineage>
</organism>
<evidence type="ECO:0000313" key="1">
    <source>
        <dbReference type="EMBL" id="KAK2970780.1"/>
    </source>
</evidence>
<dbReference type="Proteomes" id="UP001187471">
    <property type="component" value="Unassembled WGS sequence"/>
</dbReference>
<proteinExistence type="predicted"/>
<keyword evidence="2" id="KW-1185">Reference proteome</keyword>
<sequence length="90" mass="9653">MKTQCLVTRAQHMMARVMYRMGRESRDTSGVAQNFKKPATLFTDQDIAMGNAVGVVMPKAGLDGNLLSSLSQGSNDAQFNGKKVSSSSVP</sequence>